<reference evidence="3 4" key="1">
    <citation type="submission" date="2020-02" db="EMBL/GenBank/DDBJ databases">
        <authorList>
            <person name="Ferguson B K."/>
        </authorList>
    </citation>
    <scope>NUCLEOTIDE SEQUENCE [LARGE SCALE GENOMIC DNA]</scope>
</reference>
<dbReference type="AlphaFoldDB" id="A0A6H5GYS7"/>
<gene>
    <name evidence="3" type="ORF">NTEN_LOCUS13737</name>
</gene>
<feature type="region of interest" description="Disordered" evidence="1">
    <location>
        <begin position="1"/>
        <end position="48"/>
    </location>
</feature>
<dbReference type="InterPro" id="IPR021911">
    <property type="entry name" value="ATAD3_N"/>
</dbReference>
<feature type="compositionally biased region" description="Basic and acidic residues" evidence="1">
    <location>
        <begin position="30"/>
        <end position="47"/>
    </location>
</feature>
<feature type="compositionally biased region" description="Basic and acidic residues" evidence="1">
    <location>
        <begin position="117"/>
        <end position="127"/>
    </location>
</feature>
<keyword evidence="4" id="KW-1185">Reference proteome</keyword>
<protein>
    <recommendedName>
        <fullName evidence="2">ATPase family AAA domain-containing protein</fullName>
    </recommendedName>
</protein>
<evidence type="ECO:0000313" key="4">
    <source>
        <dbReference type="Proteomes" id="UP000479000"/>
    </source>
</evidence>
<evidence type="ECO:0000259" key="2">
    <source>
        <dbReference type="Pfam" id="PF12037"/>
    </source>
</evidence>
<proteinExistence type="predicted"/>
<dbReference type="Pfam" id="PF12037">
    <property type="entry name" value="ATAD3_N"/>
    <property type="match status" value="1"/>
</dbReference>
<dbReference type="EMBL" id="CADCXU010020472">
    <property type="protein sequence ID" value="CAB0008491.1"/>
    <property type="molecule type" value="Genomic_DNA"/>
</dbReference>
<feature type="region of interest" description="Disordered" evidence="1">
    <location>
        <begin position="86"/>
        <end position="156"/>
    </location>
</feature>
<feature type="domain" description="ATPase family AAA" evidence="2">
    <location>
        <begin position="35"/>
        <end position="76"/>
    </location>
</feature>
<evidence type="ECO:0000313" key="3">
    <source>
        <dbReference type="EMBL" id="CAB0008491.1"/>
    </source>
</evidence>
<feature type="compositionally biased region" description="Low complexity" evidence="1">
    <location>
        <begin position="141"/>
        <end position="156"/>
    </location>
</feature>
<name>A0A6H5GYS7_9HEMI</name>
<accession>A0A6H5GYS7</accession>
<evidence type="ECO:0000256" key="1">
    <source>
        <dbReference type="SAM" id="MobiDB-lite"/>
    </source>
</evidence>
<organism evidence="3 4">
    <name type="scientific">Nesidiocoris tenuis</name>
    <dbReference type="NCBI Taxonomy" id="355587"/>
    <lineage>
        <taxon>Eukaryota</taxon>
        <taxon>Metazoa</taxon>
        <taxon>Ecdysozoa</taxon>
        <taxon>Arthropoda</taxon>
        <taxon>Hexapoda</taxon>
        <taxon>Insecta</taxon>
        <taxon>Pterygota</taxon>
        <taxon>Neoptera</taxon>
        <taxon>Paraneoptera</taxon>
        <taxon>Hemiptera</taxon>
        <taxon>Heteroptera</taxon>
        <taxon>Panheteroptera</taxon>
        <taxon>Cimicomorpha</taxon>
        <taxon>Miridae</taxon>
        <taxon>Dicyphina</taxon>
        <taxon>Nesidiocoris</taxon>
    </lineage>
</organism>
<sequence length="156" mass="16456">MSWLFGIRNKGAPPPDFNAGGDLPPVGGSGDDRPQQPTMDEKARRSAMEAYRFDSSALERAAAAAKELEKSTAVTSSISFFSMRRTCQRSARTLQAPGDDETAGNAGQDEGVRSSNRRVEGRAETRLRGGTSENVGRGDEAASAEGSISGSADSKK</sequence>
<dbReference type="Proteomes" id="UP000479000">
    <property type="component" value="Unassembled WGS sequence"/>
</dbReference>
<feature type="non-terminal residue" evidence="3">
    <location>
        <position position="156"/>
    </location>
</feature>